<feature type="compositionally biased region" description="Basic and acidic residues" evidence="1">
    <location>
        <begin position="13"/>
        <end position="30"/>
    </location>
</feature>
<accession>A0A1H1H004</accession>
<reference evidence="3" key="1">
    <citation type="submission" date="2016-10" db="EMBL/GenBank/DDBJ databases">
        <authorList>
            <person name="Varghese N."/>
            <person name="Submissions S."/>
        </authorList>
    </citation>
    <scope>NUCLEOTIDE SEQUENCE [LARGE SCALE GENOMIC DNA]</scope>
    <source>
        <strain evidence="3">DSM 24767</strain>
    </source>
</reference>
<evidence type="ECO:0000313" key="2">
    <source>
        <dbReference type="EMBL" id="SDR18448.1"/>
    </source>
</evidence>
<dbReference type="AlphaFoldDB" id="A0A1H1H004"/>
<evidence type="ECO:0000313" key="3">
    <source>
        <dbReference type="Proteomes" id="UP000198848"/>
    </source>
</evidence>
<sequence length="69" mass="7741">MELIVEAEEGDTTDDRSAESDGFEDPGRRRIDVTELRADGIEEFVEGSVATDRVSLEHRGSRTFLVLEE</sequence>
<gene>
    <name evidence="2" type="ORF">SAMN04489842_2696</name>
</gene>
<dbReference type="STRING" id="1095778.SAMN04489842_2696"/>
<dbReference type="RefSeq" id="WP_090382603.1">
    <property type="nucleotide sequence ID" value="NZ_FNLC01000002.1"/>
</dbReference>
<dbReference type="EMBL" id="FNLC01000002">
    <property type="protein sequence ID" value="SDR18448.1"/>
    <property type="molecule type" value="Genomic_DNA"/>
</dbReference>
<name>A0A1H1H004_NATTX</name>
<keyword evidence="3" id="KW-1185">Reference proteome</keyword>
<proteinExistence type="predicted"/>
<protein>
    <submittedName>
        <fullName evidence="2">Uncharacterized protein</fullName>
    </submittedName>
</protein>
<feature type="compositionally biased region" description="Acidic residues" evidence="1">
    <location>
        <begin position="1"/>
        <end position="12"/>
    </location>
</feature>
<organism evidence="2 3">
    <name type="scientific">Natronobacterium texcoconense</name>
    <dbReference type="NCBI Taxonomy" id="1095778"/>
    <lineage>
        <taxon>Archaea</taxon>
        <taxon>Methanobacteriati</taxon>
        <taxon>Methanobacteriota</taxon>
        <taxon>Stenosarchaea group</taxon>
        <taxon>Halobacteria</taxon>
        <taxon>Halobacteriales</taxon>
        <taxon>Natrialbaceae</taxon>
        <taxon>Natronobacterium</taxon>
    </lineage>
</organism>
<evidence type="ECO:0000256" key="1">
    <source>
        <dbReference type="SAM" id="MobiDB-lite"/>
    </source>
</evidence>
<feature type="region of interest" description="Disordered" evidence="1">
    <location>
        <begin position="1"/>
        <end position="30"/>
    </location>
</feature>
<dbReference type="OrthoDB" id="204552at2157"/>
<dbReference type="Proteomes" id="UP000198848">
    <property type="component" value="Unassembled WGS sequence"/>
</dbReference>